<gene>
    <name evidence="2" type="ORF">CUMW_247770</name>
</gene>
<accession>A0A2H5QNW8</accession>
<dbReference type="Proteomes" id="UP000236630">
    <property type="component" value="Unassembled WGS sequence"/>
</dbReference>
<dbReference type="AlphaFoldDB" id="A0A2H5QNW8"/>
<reference evidence="2 3" key="1">
    <citation type="journal article" date="2017" name="Front. Genet.">
        <title>Draft sequencing of the heterozygous diploid genome of Satsuma (Citrus unshiu Marc.) using a hybrid assembly approach.</title>
        <authorList>
            <person name="Shimizu T."/>
            <person name="Tanizawa Y."/>
            <person name="Mochizuki T."/>
            <person name="Nagasaki H."/>
            <person name="Yoshioka T."/>
            <person name="Toyoda A."/>
            <person name="Fujiyama A."/>
            <person name="Kaminuma E."/>
            <person name="Nakamura Y."/>
        </authorList>
    </citation>
    <scope>NUCLEOTIDE SEQUENCE [LARGE SCALE GENOMIC DNA]</scope>
    <source>
        <strain evidence="3">cv. Miyagawa wase</strain>
    </source>
</reference>
<protein>
    <submittedName>
        <fullName evidence="2">Uncharacterized protein</fullName>
    </submittedName>
</protein>
<dbReference type="EMBL" id="BDQV01000564">
    <property type="protein sequence ID" value="GAY66317.1"/>
    <property type="molecule type" value="Genomic_DNA"/>
</dbReference>
<sequence length="111" mass="12591">MLVSLEALAMTGADYVEWGMDVEEWERDDDLTPPHLLAEEEEEEEHSALPSTHFSEDEDDCDSINIFETTWLFSSNSAGDQKDSEGRIVGEWVRLIVKAVIKMLTIINCTL</sequence>
<proteinExistence type="predicted"/>
<comment type="caution">
    <text evidence="2">The sequence shown here is derived from an EMBL/GenBank/DDBJ whole genome shotgun (WGS) entry which is preliminary data.</text>
</comment>
<evidence type="ECO:0000313" key="3">
    <source>
        <dbReference type="Proteomes" id="UP000236630"/>
    </source>
</evidence>
<keyword evidence="3" id="KW-1185">Reference proteome</keyword>
<organism evidence="2 3">
    <name type="scientific">Citrus unshiu</name>
    <name type="common">Satsuma mandarin</name>
    <name type="synonym">Citrus nobilis var. unshiu</name>
    <dbReference type="NCBI Taxonomy" id="55188"/>
    <lineage>
        <taxon>Eukaryota</taxon>
        <taxon>Viridiplantae</taxon>
        <taxon>Streptophyta</taxon>
        <taxon>Embryophyta</taxon>
        <taxon>Tracheophyta</taxon>
        <taxon>Spermatophyta</taxon>
        <taxon>Magnoliopsida</taxon>
        <taxon>eudicotyledons</taxon>
        <taxon>Gunneridae</taxon>
        <taxon>Pentapetalae</taxon>
        <taxon>rosids</taxon>
        <taxon>malvids</taxon>
        <taxon>Sapindales</taxon>
        <taxon>Rutaceae</taxon>
        <taxon>Aurantioideae</taxon>
        <taxon>Citrus</taxon>
    </lineage>
</organism>
<name>A0A2H5QNW8_CITUN</name>
<evidence type="ECO:0000313" key="2">
    <source>
        <dbReference type="EMBL" id="GAY66317.1"/>
    </source>
</evidence>
<evidence type="ECO:0000256" key="1">
    <source>
        <dbReference type="SAM" id="MobiDB-lite"/>
    </source>
</evidence>
<feature type="region of interest" description="Disordered" evidence="1">
    <location>
        <begin position="29"/>
        <end position="59"/>
    </location>
</feature>